<comment type="caution">
    <text evidence="1">The sequence shown here is derived from an EMBL/GenBank/DDBJ whole genome shotgun (WGS) entry which is preliminary data.</text>
</comment>
<reference evidence="1" key="2">
    <citation type="submission" date="2020-09" db="EMBL/GenBank/DDBJ databases">
        <authorList>
            <person name="Sun Q."/>
            <person name="Zhou Y."/>
        </authorList>
    </citation>
    <scope>NUCLEOTIDE SEQUENCE</scope>
    <source>
        <strain evidence="1">CGMCC 1.12214</strain>
    </source>
</reference>
<evidence type="ECO:0000313" key="2">
    <source>
        <dbReference type="Proteomes" id="UP000603912"/>
    </source>
</evidence>
<evidence type="ECO:0000313" key="1">
    <source>
        <dbReference type="EMBL" id="GGH23425.1"/>
    </source>
</evidence>
<proteinExistence type="predicted"/>
<reference evidence="1" key="1">
    <citation type="journal article" date="2014" name="Int. J. Syst. Evol. Microbiol.">
        <title>Complete genome sequence of Corynebacterium casei LMG S-19264T (=DSM 44701T), isolated from a smear-ripened cheese.</title>
        <authorList>
            <consortium name="US DOE Joint Genome Institute (JGI-PGF)"/>
            <person name="Walter F."/>
            <person name="Albersmeier A."/>
            <person name="Kalinowski J."/>
            <person name="Ruckert C."/>
        </authorList>
    </citation>
    <scope>NUCLEOTIDE SEQUENCE</scope>
    <source>
        <strain evidence="1">CGMCC 1.12214</strain>
    </source>
</reference>
<dbReference type="AlphaFoldDB" id="A0A917I7W5"/>
<protein>
    <submittedName>
        <fullName evidence="1">Uncharacterized protein</fullName>
    </submittedName>
</protein>
<organism evidence="1 2">
    <name type="scientific">Alsobacter metallidurans</name>
    <dbReference type="NCBI Taxonomy" id="340221"/>
    <lineage>
        <taxon>Bacteria</taxon>
        <taxon>Pseudomonadati</taxon>
        <taxon>Pseudomonadota</taxon>
        <taxon>Alphaproteobacteria</taxon>
        <taxon>Hyphomicrobiales</taxon>
        <taxon>Alsobacteraceae</taxon>
        <taxon>Alsobacter</taxon>
    </lineage>
</organism>
<name>A0A917I7W5_9HYPH</name>
<dbReference type="Proteomes" id="UP000603912">
    <property type="component" value="Unassembled WGS sequence"/>
</dbReference>
<gene>
    <name evidence="1" type="ORF">GCM10007036_29180</name>
</gene>
<keyword evidence="2" id="KW-1185">Reference proteome</keyword>
<sequence>MVVRVVVIVVVIVGVIVRSHGASPVWKTSTAAIHLSAITEAQCGLALSVMAGLVPAIHAGAQRVDPRDKPGDDD</sequence>
<accession>A0A917I7W5</accession>
<dbReference type="EMBL" id="BMES01000002">
    <property type="protein sequence ID" value="GGH23425.1"/>
    <property type="molecule type" value="Genomic_DNA"/>
</dbReference>